<protein>
    <recommendedName>
        <fullName evidence="3">DUF2793 domain-containing protein</fullName>
    </recommendedName>
</protein>
<dbReference type="EMBL" id="JACIIU010000002">
    <property type="protein sequence ID" value="MBB6260358.1"/>
    <property type="molecule type" value="Genomic_DNA"/>
</dbReference>
<evidence type="ECO:0000313" key="2">
    <source>
        <dbReference type="Proteomes" id="UP000555393"/>
    </source>
</evidence>
<reference evidence="1 2" key="1">
    <citation type="submission" date="2020-08" db="EMBL/GenBank/DDBJ databases">
        <title>Genomic Encyclopedia of Type Strains, Phase IV (KMG-IV): sequencing the most valuable type-strain genomes for metagenomic binning, comparative biology and taxonomic classification.</title>
        <authorList>
            <person name="Goeker M."/>
        </authorList>
    </citation>
    <scope>NUCLEOTIDE SEQUENCE [LARGE SCALE GENOMIC DNA]</scope>
    <source>
        <strain evidence="1 2">DSM 22336</strain>
    </source>
</reference>
<dbReference type="InterPro" id="IPR021251">
    <property type="entry name" value="DUF2793"/>
</dbReference>
<dbReference type="AlphaFoldDB" id="A0A841M2H5"/>
<evidence type="ECO:0008006" key="3">
    <source>
        <dbReference type="Google" id="ProtNLM"/>
    </source>
</evidence>
<sequence>MEQTNHLKLPYILPSQAQKHVTHNEALRMLDAIVQLAVIARDYTHPDPEAQEGDRYIVPDNAGGDWIEHTHKLAAFTDGSWSYFTPLAGWLCYVKNENKLLIFNGTDWQETGGSADLSSIEMLGIHASADETNRLTVSAAATLLNHAGNGHQLKLNKNGEADTASLLFQSNWTGHAEMGLAGSKDFSVKVSDDNGQWREAMRVDRSSGNIMIGAMTPSTRLHVDGAIRTGSITIRTLPSASTQGAGAIIFVSDASGGAQHAYSDGKQWLSLRSGAVIA</sequence>
<dbReference type="Proteomes" id="UP000555393">
    <property type="component" value="Unassembled WGS sequence"/>
</dbReference>
<accession>A0A841M2H5</accession>
<evidence type="ECO:0000313" key="1">
    <source>
        <dbReference type="EMBL" id="MBB6260358.1"/>
    </source>
</evidence>
<organism evidence="1 2">
    <name type="scientific">Paenochrobactrum gallinarii</name>
    <dbReference type="NCBI Taxonomy" id="643673"/>
    <lineage>
        <taxon>Bacteria</taxon>
        <taxon>Pseudomonadati</taxon>
        <taxon>Pseudomonadota</taxon>
        <taxon>Alphaproteobacteria</taxon>
        <taxon>Hyphomicrobiales</taxon>
        <taxon>Brucellaceae</taxon>
        <taxon>Paenochrobactrum</taxon>
    </lineage>
</organism>
<keyword evidence="2" id="KW-1185">Reference proteome</keyword>
<dbReference type="Pfam" id="PF10983">
    <property type="entry name" value="DUF2793"/>
    <property type="match status" value="1"/>
</dbReference>
<proteinExistence type="predicted"/>
<name>A0A841M2H5_9HYPH</name>
<gene>
    <name evidence="1" type="ORF">FHS77_000882</name>
</gene>
<dbReference type="RefSeq" id="WP_184220489.1">
    <property type="nucleotide sequence ID" value="NZ_JACIIU010000002.1"/>
</dbReference>
<comment type="caution">
    <text evidence="1">The sequence shown here is derived from an EMBL/GenBank/DDBJ whole genome shotgun (WGS) entry which is preliminary data.</text>
</comment>